<dbReference type="Gene3D" id="3.90.550.10">
    <property type="entry name" value="Spore Coat Polysaccharide Biosynthesis Protein SpsA, Chain A"/>
    <property type="match status" value="1"/>
</dbReference>
<dbReference type="Pfam" id="PF00535">
    <property type="entry name" value="Glycos_transf_2"/>
    <property type="match status" value="1"/>
</dbReference>
<name>S7UEB1_9BACT</name>
<dbReference type="PANTHER" id="PTHR43685">
    <property type="entry name" value="GLYCOSYLTRANSFERASE"/>
    <property type="match status" value="1"/>
</dbReference>
<dbReference type="eggNOG" id="COG1215">
    <property type="taxonomic scope" value="Bacteria"/>
</dbReference>
<dbReference type="GO" id="GO:0016740">
    <property type="term" value="F:transferase activity"/>
    <property type="evidence" value="ECO:0007669"/>
    <property type="project" value="UniProtKB-KW"/>
</dbReference>
<dbReference type="PATRIC" id="fig|1121439.3.peg.2679"/>
<dbReference type="PANTHER" id="PTHR43685:SF2">
    <property type="entry name" value="GLYCOSYLTRANSFERASE 2-LIKE DOMAIN-CONTAINING PROTEIN"/>
    <property type="match status" value="1"/>
</dbReference>
<sequence length="307" mass="35225">MDLKVSVVMPVYDTESYLSTAVRSVLAQTFTDFELLVLDDESPGDVPAVLRTFDDPRIRYLRHQNGGPAYTRNQGVLHGRGRYVAFLDSDDEWLPEKLEIQVALLDARPDVHVVYTQRQTMDERGRTVPGFRPRLHEGFILDELYVDNFICMSSAMLRREVFEAAGLIDENLRMSEDFDFWLRVACAHRFAAIDEPLVRYRTHSGQVSRDVERRVRVVWEIRREFDKAHGHLVSRTARRRARALHHSGKGFRAELAGAGFGVVAPHYLQALASYPLDEFSWRGLARTMLPAWGLSLLRRIRSRGEGA</sequence>
<proteinExistence type="predicted"/>
<dbReference type="InterPro" id="IPR001173">
    <property type="entry name" value="Glyco_trans_2-like"/>
</dbReference>
<dbReference type="RefSeq" id="WP_020887992.1">
    <property type="nucleotide sequence ID" value="NZ_ATHI01000031.1"/>
</dbReference>
<dbReference type="EMBL" id="ATHI01000031">
    <property type="protein sequence ID" value="EPR30573.1"/>
    <property type="molecule type" value="Genomic_DNA"/>
</dbReference>
<evidence type="ECO:0000313" key="3">
    <source>
        <dbReference type="Proteomes" id="UP000014975"/>
    </source>
</evidence>
<gene>
    <name evidence="2" type="ORF">dsat_1295</name>
</gene>
<evidence type="ECO:0000259" key="1">
    <source>
        <dbReference type="Pfam" id="PF00535"/>
    </source>
</evidence>
<accession>S7UEB1</accession>
<dbReference type="AlphaFoldDB" id="S7UEB1"/>
<dbReference type="InterPro" id="IPR029044">
    <property type="entry name" value="Nucleotide-diphossugar_trans"/>
</dbReference>
<dbReference type="CDD" id="cd00761">
    <property type="entry name" value="Glyco_tranf_GTA_type"/>
    <property type="match status" value="1"/>
</dbReference>
<reference evidence="2 3" key="1">
    <citation type="journal article" date="2013" name="Genome Announc.">
        <title>Draft genome sequences for three mercury-methylating, sulfate-reducing bacteria.</title>
        <authorList>
            <person name="Brown S.D."/>
            <person name="Hurt R.A.Jr."/>
            <person name="Gilmour C.C."/>
            <person name="Elias D.A."/>
        </authorList>
    </citation>
    <scope>NUCLEOTIDE SEQUENCE [LARGE SCALE GENOMIC DNA]</scope>
    <source>
        <strain evidence="2 3">DSM 16529</strain>
    </source>
</reference>
<comment type="caution">
    <text evidence="2">The sequence shown here is derived from an EMBL/GenBank/DDBJ whole genome shotgun (WGS) entry which is preliminary data.</text>
</comment>
<dbReference type="InterPro" id="IPR050834">
    <property type="entry name" value="Glycosyltransf_2"/>
</dbReference>
<dbReference type="SUPFAM" id="SSF53448">
    <property type="entry name" value="Nucleotide-diphospho-sugar transferases"/>
    <property type="match status" value="1"/>
</dbReference>
<keyword evidence="3" id="KW-1185">Reference proteome</keyword>
<protein>
    <submittedName>
        <fullName evidence="2">Glycosyl transferase family 2</fullName>
    </submittedName>
</protein>
<dbReference type="STRING" id="1121439.dsat_1295"/>
<feature type="domain" description="Glycosyltransferase 2-like" evidence="1">
    <location>
        <begin position="6"/>
        <end position="163"/>
    </location>
</feature>
<evidence type="ECO:0000313" key="2">
    <source>
        <dbReference type="EMBL" id="EPR30573.1"/>
    </source>
</evidence>
<organism evidence="2 3">
    <name type="scientific">Alkalidesulfovibrio alkalitolerans DSM 16529</name>
    <dbReference type="NCBI Taxonomy" id="1121439"/>
    <lineage>
        <taxon>Bacteria</taxon>
        <taxon>Pseudomonadati</taxon>
        <taxon>Thermodesulfobacteriota</taxon>
        <taxon>Desulfovibrionia</taxon>
        <taxon>Desulfovibrionales</taxon>
        <taxon>Desulfovibrionaceae</taxon>
        <taxon>Alkalidesulfovibrio</taxon>
    </lineage>
</organism>
<dbReference type="Proteomes" id="UP000014975">
    <property type="component" value="Unassembled WGS sequence"/>
</dbReference>
<keyword evidence="2" id="KW-0808">Transferase</keyword>